<organism evidence="5 6">
    <name type="scientific">Mizuhopecten yessoensis</name>
    <name type="common">Japanese scallop</name>
    <name type="synonym">Patinopecten yessoensis</name>
    <dbReference type="NCBI Taxonomy" id="6573"/>
    <lineage>
        <taxon>Eukaryota</taxon>
        <taxon>Metazoa</taxon>
        <taxon>Spiralia</taxon>
        <taxon>Lophotrochozoa</taxon>
        <taxon>Mollusca</taxon>
        <taxon>Bivalvia</taxon>
        <taxon>Autobranchia</taxon>
        <taxon>Pteriomorphia</taxon>
        <taxon>Pectinida</taxon>
        <taxon>Pectinoidea</taxon>
        <taxon>Pectinidae</taxon>
        <taxon>Mizuhopecten</taxon>
    </lineage>
</organism>
<dbReference type="CDD" id="cd12394">
    <property type="entry name" value="RRM1_RBM34"/>
    <property type="match status" value="1"/>
</dbReference>
<dbReference type="STRING" id="6573.A0A210PPH6"/>
<evidence type="ECO:0000313" key="5">
    <source>
        <dbReference type="EMBL" id="OWF38409.1"/>
    </source>
</evidence>
<dbReference type="OrthoDB" id="442677at2759"/>
<evidence type="ECO:0000256" key="2">
    <source>
        <dbReference type="PROSITE-ProRule" id="PRU00176"/>
    </source>
</evidence>
<dbReference type="Proteomes" id="UP000242188">
    <property type="component" value="Unassembled WGS sequence"/>
</dbReference>
<evidence type="ECO:0000256" key="3">
    <source>
        <dbReference type="SAM" id="MobiDB-lite"/>
    </source>
</evidence>
<keyword evidence="6" id="KW-1185">Reference proteome</keyword>
<feature type="region of interest" description="Disordered" evidence="3">
    <location>
        <begin position="36"/>
        <end position="123"/>
    </location>
</feature>
<dbReference type="GO" id="GO:0003729">
    <property type="term" value="F:mRNA binding"/>
    <property type="evidence" value="ECO:0007669"/>
    <property type="project" value="TreeGrafter"/>
</dbReference>
<feature type="domain" description="RRM" evidence="4">
    <location>
        <begin position="130"/>
        <end position="224"/>
    </location>
</feature>
<dbReference type="PANTHER" id="PTHR48025">
    <property type="entry name" value="OS02G0815200 PROTEIN"/>
    <property type="match status" value="1"/>
</dbReference>
<feature type="region of interest" description="Disordered" evidence="3">
    <location>
        <begin position="306"/>
        <end position="403"/>
    </location>
</feature>
<evidence type="ECO:0000256" key="1">
    <source>
        <dbReference type="ARBA" id="ARBA00022884"/>
    </source>
</evidence>
<evidence type="ECO:0000259" key="4">
    <source>
        <dbReference type="PROSITE" id="PS50102"/>
    </source>
</evidence>
<feature type="compositionally biased region" description="Basic residues" evidence="3">
    <location>
        <begin position="344"/>
        <end position="358"/>
    </location>
</feature>
<dbReference type="Pfam" id="PF00076">
    <property type="entry name" value="RRM_1"/>
    <property type="match status" value="2"/>
</dbReference>
<reference evidence="5 6" key="1">
    <citation type="journal article" date="2017" name="Nat. Ecol. Evol.">
        <title>Scallop genome provides insights into evolution of bilaterian karyotype and development.</title>
        <authorList>
            <person name="Wang S."/>
            <person name="Zhang J."/>
            <person name="Jiao W."/>
            <person name="Li J."/>
            <person name="Xun X."/>
            <person name="Sun Y."/>
            <person name="Guo X."/>
            <person name="Huan P."/>
            <person name="Dong B."/>
            <person name="Zhang L."/>
            <person name="Hu X."/>
            <person name="Sun X."/>
            <person name="Wang J."/>
            <person name="Zhao C."/>
            <person name="Wang Y."/>
            <person name="Wang D."/>
            <person name="Huang X."/>
            <person name="Wang R."/>
            <person name="Lv J."/>
            <person name="Li Y."/>
            <person name="Zhang Z."/>
            <person name="Liu B."/>
            <person name="Lu W."/>
            <person name="Hui Y."/>
            <person name="Liang J."/>
            <person name="Zhou Z."/>
            <person name="Hou R."/>
            <person name="Li X."/>
            <person name="Liu Y."/>
            <person name="Li H."/>
            <person name="Ning X."/>
            <person name="Lin Y."/>
            <person name="Zhao L."/>
            <person name="Xing Q."/>
            <person name="Dou J."/>
            <person name="Li Y."/>
            <person name="Mao J."/>
            <person name="Guo H."/>
            <person name="Dou H."/>
            <person name="Li T."/>
            <person name="Mu C."/>
            <person name="Jiang W."/>
            <person name="Fu Q."/>
            <person name="Fu X."/>
            <person name="Miao Y."/>
            <person name="Liu J."/>
            <person name="Yu Q."/>
            <person name="Li R."/>
            <person name="Liao H."/>
            <person name="Li X."/>
            <person name="Kong Y."/>
            <person name="Jiang Z."/>
            <person name="Chourrout D."/>
            <person name="Li R."/>
            <person name="Bao Z."/>
        </authorList>
    </citation>
    <scope>NUCLEOTIDE SEQUENCE [LARGE SCALE GENOMIC DNA]</scope>
    <source>
        <strain evidence="5 6">PY_sf001</strain>
    </source>
</reference>
<dbReference type="PROSITE" id="PS50102">
    <property type="entry name" value="RRM"/>
    <property type="match status" value="2"/>
</dbReference>
<feature type="compositionally biased region" description="Polar residues" evidence="3">
    <location>
        <begin position="42"/>
        <end position="58"/>
    </location>
</feature>
<dbReference type="PANTHER" id="PTHR48025:SF1">
    <property type="entry name" value="RRM DOMAIN-CONTAINING PROTEIN"/>
    <property type="match status" value="1"/>
</dbReference>
<dbReference type="InterPro" id="IPR035979">
    <property type="entry name" value="RBD_domain_sf"/>
</dbReference>
<feature type="compositionally biased region" description="Basic and acidic residues" evidence="3">
    <location>
        <begin position="87"/>
        <end position="115"/>
    </location>
</feature>
<gene>
    <name evidence="5" type="ORF">KP79_PYT10715</name>
</gene>
<dbReference type="EMBL" id="NEDP02005568">
    <property type="protein sequence ID" value="OWF38409.1"/>
    <property type="molecule type" value="Genomic_DNA"/>
</dbReference>
<feature type="compositionally biased region" description="Basic residues" evidence="3">
    <location>
        <begin position="324"/>
        <end position="333"/>
    </location>
</feature>
<accession>A0A210PPH6</accession>
<dbReference type="InterPro" id="IPR034221">
    <property type="entry name" value="RBM34_RRM2"/>
</dbReference>
<comment type="caution">
    <text evidence="5">The sequence shown here is derived from an EMBL/GenBank/DDBJ whole genome shotgun (WGS) entry which is preliminary data.</text>
</comment>
<dbReference type="InterPro" id="IPR000504">
    <property type="entry name" value="RRM_dom"/>
</dbReference>
<dbReference type="InterPro" id="IPR012677">
    <property type="entry name" value="Nucleotide-bd_a/b_plait_sf"/>
</dbReference>
<keyword evidence="1 2" id="KW-0694">RNA-binding</keyword>
<name>A0A210PPH6_MIZYE</name>
<dbReference type="InterPro" id="IPR050502">
    <property type="entry name" value="Euk_RNA-bind_prot"/>
</dbReference>
<dbReference type="Gene3D" id="3.30.70.330">
    <property type="match status" value="2"/>
</dbReference>
<dbReference type="AlphaFoldDB" id="A0A210PPH6"/>
<evidence type="ECO:0000313" key="6">
    <source>
        <dbReference type="Proteomes" id="UP000242188"/>
    </source>
</evidence>
<dbReference type="SMART" id="SM00360">
    <property type="entry name" value="RRM"/>
    <property type="match status" value="2"/>
</dbReference>
<protein>
    <submittedName>
        <fullName evidence="5">RNA-binding protein 34</fullName>
    </submittedName>
</protein>
<feature type="domain" description="RRM" evidence="4">
    <location>
        <begin position="232"/>
        <end position="309"/>
    </location>
</feature>
<sequence length="403" mass="45452">MDGKYKPGALTDVIVQHSQKNTDGGKKTKVKAKLASLFSPENAAQNNQRTKSKATLENDSSDDVEGYQASPGIVHETFQKKKKKTDKTKGKSVSKEETKIKEETENTKNPRDTQRKNRKIRIRDETNDSKTVFVGNWPVSLQKKDLMKLFKTCGKIVSVRFRCPPTKDPRIPKKVISIKKDFHPERPTIVGFVCFEEEKSAQKALKLNGREVEGRHIRVDLASKSKEHNHRCSVFVGNLDVRIDEEQIWSHFSDCGQIVSVRIIRDNKTGLGKGFCYIQFDSPDAVGLASHLNGSKLASREIRVMRSQENPGLPKKTGIDQKGKPHAKKNFKNKHGEETVNKGKSAKKLKKDKKLKKMRSSDAKKVRKNKAIFSNSFKSSKESGVKMNKKMNTHQKPTGSKGK</sequence>
<dbReference type="SUPFAM" id="SSF54928">
    <property type="entry name" value="RNA-binding domain, RBD"/>
    <property type="match status" value="2"/>
</dbReference>
<proteinExistence type="predicted"/>
<dbReference type="CDD" id="cd12395">
    <property type="entry name" value="RRM2_RBM34"/>
    <property type="match status" value="1"/>
</dbReference>
<feature type="compositionally biased region" description="Polar residues" evidence="3">
    <location>
        <begin position="394"/>
        <end position="403"/>
    </location>
</feature>